<dbReference type="FunFam" id="2.170.150.80:FF:000009">
    <property type="entry name" value="NAC domain-containing protein 8"/>
    <property type="match status" value="1"/>
</dbReference>
<evidence type="ECO:0000313" key="8">
    <source>
        <dbReference type="Proteomes" id="UP001497516"/>
    </source>
</evidence>
<accession>A0AAV2CNM4</accession>
<feature type="region of interest" description="Disordered" evidence="5">
    <location>
        <begin position="281"/>
        <end position="312"/>
    </location>
</feature>
<dbReference type="InterPro" id="IPR044799">
    <property type="entry name" value="SOG1-like"/>
</dbReference>
<dbReference type="Proteomes" id="UP001497516">
    <property type="component" value="Chromosome 1"/>
</dbReference>
<evidence type="ECO:0000256" key="2">
    <source>
        <dbReference type="ARBA" id="ARBA00023125"/>
    </source>
</evidence>
<feature type="domain" description="NAC" evidence="6">
    <location>
        <begin position="94"/>
        <end position="257"/>
    </location>
</feature>
<evidence type="ECO:0000256" key="5">
    <source>
        <dbReference type="SAM" id="MobiDB-lite"/>
    </source>
</evidence>
<keyword evidence="3" id="KW-0804">Transcription</keyword>
<keyword evidence="1" id="KW-0805">Transcription regulation</keyword>
<sequence>MENGWLNVVAAELNVLDFRSFHVECDSSIVQKRPLRASKQSPFPMAWILDGKSIARKVTQSPTESIKDAGASLECPNCQHRIDNSDVINEWPGFPAGVKFAPTDAELLEHLAEKCGIGSSKPHMFIDEFIPTLEGDNGICYSHPENLPGAKKDGSCVHFFHRTMNAYATGHRKRRKIQRGEDTSISESVRWHKTGRTKVVVENGAKMGCKKIMVLYRSSKGRGSKPDKAGWTMHQFHLGTEEDETSGEYVVSRIFYQESKMNGKNNDETSEIQGSDTVVAGVMHPRTPNPNPPNPQRHNDLADDNITSDSSVQDQKLMIGEDVGYEAWLGGESQPVDETPDFTNIGDTSLVCKETSNPSTSIFGNNSTAMNHIPCTGGGSGNNNPPFASSIFGNNSTAINHIPCPGEGSGNNNSPTSLSILGNNSTAINHIPCTGGGSGNNNAPSCGISVLESLELDSPPDFQLSDLQFGSQDSNCSWLDKF</sequence>
<evidence type="ECO:0000256" key="1">
    <source>
        <dbReference type="ARBA" id="ARBA00023015"/>
    </source>
</evidence>
<keyword evidence="2" id="KW-0238">DNA-binding</keyword>
<dbReference type="InterPro" id="IPR003441">
    <property type="entry name" value="NAC-dom"/>
</dbReference>
<protein>
    <recommendedName>
        <fullName evidence="6">NAC domain-containing protein</fullName>
    </recommendedName>
</protein>
<gene>
    <name evidence="7" type="ORF">LTRI10_LOCUS5754</name>
</gene>
<organism evidence="7 8">
    <name type="scientific">Linum trigynum</name>
    <dbReference type="NCBI Taxonomy" id="586398"/>
    <lineage>
        <taxon>Eukaryota</taxon>
        <taxon>Viridiplantae</taxon>
        <taxon>Streptophyta</taxon>
        <taxon>Embryophyta</taxon>
        <taxon>Tracheophyta</taxon>
        <taxon>Spermatophyta</taxon>
        <taxon>Magnoliopsida</taxon>
        <taxon>eudicotyledons</taxon>
        <taxon>Gunneridae</taxon>
        <taxon>Pentapetalae</taxon>
        <taxon>rosids</taxon>
        <taxon>fabids</taxon>
        <taxon>Malpighiales</taxon>
        <taxon>Linaceae</taxon>
        <taxon>Linum</taxon>
    </lineage>
</organism>
<dbReference type="Pfam" id="PF02365">
    <property type="entry name" value="NAM"/>
    <property type="match status" value="1"/>
</dbReference>
<dbReference type="AlphaFoldDB" id="A0AAV2CNM4"/>
<dbReference type="EMBL" id="OZ034813">
    <property type="protein sequence ID" value="CAL1358180.1"/>
    <property type="molecule type" value="Genomic_DNA"/>
</dbReference>
<keyword evidence="8" id="KW-1185">Reference proteome</keyword>
<dbReference type="GO" id="GO:0003700">
    <property type="term" value="F:DNA-binding transcription factor activity"/>
    <property type="evidence" value="ECO:0007669"/>
    <property type="project" value="InterPro"/>
</dbReference>
<evidence type="ECO:0000313" key="7">
    <source>
        <dbReference type="EMBL" id="CAL1358180.1"/>
    </source>
</evidence>
<evidence type="ECO:0000256" key="3">
    <source>
        <dbReference type="ARBA" id="ARBA00023163"/>
    </source>
</evidence>
<evidence type="ECO:0000256" key="4">
    <source>
        <dbReference type="ARBA" id="ARBA00023242"/>
    </source>
</evidence>
<dbReference type="SUPFAM" id="SSF101941">
    <property type="entry name" value="NAC domain"/>
    <property type="match status" value="1"/>
</dbReference>
<dbReference type="InterPro" id="IPR036093">
    <property type="entry name" value="NAC_dom_sf"/>
</dbReference>
<dbReference type="Gene3D" id="2.170.150.80">
    <property type="entry name" value="NAC domain"/>
    <property type="match status" value="1"/>
</dbReference>
<dbReference type="PANTHER" id="PTHR31079">
    <property type="entry name" value="NAC DOMAIN-CONTAINING PROTEIN 73"/>
    <property type="match status" value="1"/>
</dbReference>
<dbReference type="PANTHER" id="PTHR31079:SF2">
    <property type="entry name" value="NAC DOMAIN CONTAINING PROTEIN 44-RELATED"/>
    <property type="match status" value="1"/>
</dbReference>
<proteinExistence type="predicted"/>
<evidence type="ECO:0000259" key="6">
    <source>
        <dbReference type="PROSITE" id="PS51005"/>
    </source>
</evidence>
<keyword evidence="4" id="KW-0539">Nucleus</keyword>
<name>A0AAV2CNM4_9ROSI</name>
<dbReference type="GO" id="GO:0005634">
    <property type="term" value="C:nucleus"/>
    <property type="evidence" value="ECO:0007669"/>
    <property type="project" value="TreeGrafter"/>
</dbReference>
<reference evidence="7 8" key="1">
    <citation type="submission" date="2024-04" db="EMBL/GenBank/DDBJ databases">
        <authorList>
            <person name="Fracassetti M."/>
        </authorList>
    </citation>
    <scope>NUCLEOTIDE SEQUENCE [LARGE SCALE GENOMIC DNA]</scope>
</reference>
<dbReference type="GO" id="GO:0000976">
    <property type="term" value="F:transcription cis-regulatory region binding"/>
    <property type="evidence" value="ECO:0007669"/>
    <property type="project" value="TreeGrafter"/>
</dbReference>
<dbReference type="PROSITE" id="PS51005">
    <property type="entry name" value="NAC"/>
    <property type="match status" value="1"/>
</dbReference>